<evidence type="ECO:0000313" key="2">
    <source>
        <dbReference type="RefSeq" id="XP_025074796.1"/>
    </source>
</evidence>
<dbReference type="Proteomes" id="UP000504615">
    <property type="component" value="Unplaced"/>
</dbReference>
<organism evidence="1 2">
    <name type="scientific">Pogonomyrmex barbatus</name>
    <name type="common">red harvester ant</name>
    <dbReference type="NCBI Taxonomy" id="144034"/>
    <lineage>
        <taxon>Eukaryota</taxon>
        <taxon>Metazoa</taxon>
        <taxon>Ecdysozoa</taxon>
        <taxon>Arthropoda</taxon>
        <taxon>Hexapoda</taxon>
        <taxon>Insecta</taxon>
        <taxon>Pterygota</taxon>
        <taxon>Neoptera</taxon>
        <taxon>Endopterygota</taxon>
        <taxon>Hymenoptera</taxon>
        <taxon>Apocrita</taxon>
        <taxon>Aculeata</taxon>
        <taxon>Formicoidea</taxon>
        <taxon>Formicidae</taxon>
        <taxon>Myrmicinae</taxon>
        <taxon>Pogonomyrmex</taxon>
    </lineage>
</organism>
<dbReference type="GeneID" id="112552842"/>
<name>A0A8N1S7T5_9HYME</name>
<reference evidence="2" key="1">
    <citation type="submission" date="2025-08" db="UniProtKB">
        <authorList>
            <consortium name="RefSeq"/>
        </authorList>
    </citation>
    <scope>IDENTIFICATION</scope>
</reference>
<gene>
    <name evidence="2" type="primary">LOC112552842</name>
</gene>
<proteinExistence type="predicted"/>
<accession>A0A8N1S7T5</accession>
<dbReference type="AlphaFoldDB" id="A0A8N1S7T5"/>
<evidence type="ECO:0000313" key="1">
    <source>
        <dbReference type="Proteomes" id="UP000504615"/>
    </source>
</evidence>
<dbReference type="RefSeq" id="XP_025074796.1">
    <property type="nucleotide sequence ID" value="XM_025219011.1"/>
</dbReference>
<keyword evidence="1" id="KW-1185">Reference proteome</keyword>
<protein>
    <submittedName>
        <fullName evidence="2">Uncharacterized protein LOC112552842</fullName>
    </submittedName>
</protein>
<sequence length="150" mass="16459">MESSSRLLTSSATRATASLFVSWNTAAVCCCWPAPNASPLPSSWTVILLVSLLLTEKADLGTLSGTNTRLSRSETSSVILRIFSRKVSSEISVTDSAVTLRAPLFMPLIKRWITFLVEPPNSENLQSQSYDRTPPGETLCQGYLLKYLSR</sequence>